<organism evidence="2 3">
    <name type="scientific">Elaphomyces granulatus</name>
    <dbReference type="NCBI Taxonomy" id="519963"/>
    <lineage>
        <taxon>Eukaryota</taxon>
        <taxon>Fungi</taxon>
        <taxon>Dikarya</taxon>
        <taxon>Ascomycota</taxon>
        <taxon>Pezizomycotina</taxon>
        <taxon>Eurotiomycetes</taxon>
        <taxon>Eurotiomycetidae</taxon>
        <taxon>Eurotiales</taxon>
        <taxon>Elaphomycetaceae</taxon>
        <taxon>Elaphomyces</taxon>
    </lineage>
</organism>
<comment type="caution">
    <text evidence="2">The sequence shown here is derived from an EMBL/GenBank/DDBJ whole genome shotgun (WGS) entry which is preliminary data.</text>
</comment>
<feature type="compositionally biased region" description="Basic and acidic residues" evidence="1">
    <location>
        <begin position="19"/>
        <end position="38"/>
    </location>
</feature>
<sequence length="329" mass="34450">METVSKLVDAGYKAIWGDVDTRTEVQHDERRQSEDQSKKTSGVASTPSIKVIDAGEQSLWPGTSNMNIPHAEGEEPVSGVTGKGTSTDPYDAGNRDEQPEAPPIDIGDARTQVVEGNSVASNSSPRLDLTMDPDFPIARDTGDTSSKFLGVPGHDQALGGTTGCEPKSESGVGKDQSESEKLARGLREIQLSKDHDTTISFETSSTEAICDSSGVESDVKTASASEEHTTFPRPRDETAAVATSSFTNPVNSVSDPGRSDSSSSSTSPSSSSSSSSSSSAGEDGVGSNVDGTGHKRVKSKILAKVKEKLDIGKHRHSKHSRSAKASLGK</sequence>
<feature type="compositionally biased region" description="Polar residues" evidence="1">
    <location>
        <begin position="198"/>
        <end position="207"/>
    </location>
</feature>
<keyword evidence="3" id="KW-1185">Reference proteome</keyword>
<dbReference type="OrthoDB" id="5388207at2759"/>
<feature type="region of interest" description="Disordered" evidence="1">
    <location>
        <begin position="1"/>
        <end position="184"/>
    </location>
</feature>
<evidence type="ECO:0000256" key="1">
    <source>
        <dbReference type="SAM" id="MobiDB-lite"/>
    </source>
</evidence>
<feature type="compositionally biased region" description="Basic residues" evidence="1">
    <location>
        <begin position="294"/>
        <end position="303"/>
    </location>
</feature>
<feature type="compositionally biased region" description="Basic and acidic residues" evidence="1">
    <location>
        <begin position="175"/>
        <end position="184"/>
    </location>
</feature>
<reference evidence="2 3" key="1">
    <citation type="journal article" date="2015" name="Environ. Microbiol.">
        <title>Metagenome sequence of Elaphomyces granulatus from sporocarp tissue reveals Ascomycota ectomycorrhizal fingerprints of genome expansion and a Proteobacteria-rich microbiome.</title>
        <authorList>
            <person name="Quandt C.A."/>
            <person name="Kohler A."/>
            <person name="Hesse C.N."/>
            <person name="Sharpton T.J."/>
            <person name="Martin F."/>
            <person name="Spatafora J.W."/>
        </authorList>
    </citation>
    <scope>NUCLEOTIDE SEQUENCE [LARGE SCALE GENOMIC DNA]</scope>
    <source>
        <strain evidence="2 3">OSC145934</strain>
    </source>
</reference>
<evidence type="ECO:0000313" key="3">
    <source>
        <dbReference type="Proteomes" id="UP000243515"/>
    </source>
</evidence>
<gene>
    <name evidence="2" type="ORF">Egran_03646</name>
</gene>
<proteinExistence type="predicted"/>
<feature type="compositionally biased region" description="Basic residues" evidence="1">
    <location>
        <begin position="313"/>
        <end position="322"/>
    </location>
</feature>
<feature type="compositionally biased region" description="Polar residues" evidence="1">
    <location>
        <begin position="39"/>
        <end position="48"/>
    </location>
</feature>
<feature type="compositionally biased region" description="Polar residues" evidence="1">
    <location>
        <begin position="241"/>
        <end position="254"/>
    </location>
</feature>
<feature type="compositionally biased region" description="Polar residues" evidence="1">
    <location>
        <begin position="114"/>
        <end position="125"/>
    </location>
</feature>
<feature type="region of interest" description="Disordered" evidence="1">
    <location>
        <begin position="197"/>
        <end position="329"/>
    </location>
</feature>
<protein>
    <submittedName>
        <fullName evidence="2">Uncharacterized protein</fullName>
    </submittedName>
</protein>
<name>A0A232LWP3_9EURO</name>
<feature type="compositionally biased region" description="Low complexity" evidence="1">
    <location>
        <begin position="259"/>
        <end position="279"/>
    </location>
</feature>
<accession>A0A232LWP3</accession>
<dbReference type="AlphaFoldDB" id="A0A232LWP3"/>
<dbReference type="EMBL" id="NPHW01003996">
    <property type="protein sequence ID" value="OXV08591.1"/>
    <property type="molecule type" value="Genomic_DNA"/>
</dbReference>
<feature type="compositionally biased region" description="Basic and acidic residues" evidence="1">
    <location>
        <begin position="225"/>
        <end position="238"/>
    </location>
</feature>
<dbReference type="Proteomes" id="UP000243515">
    <property type="component" value="Unassembled WGS sequence"/>
</dbReference>
<evidence type="ECO:0000313" key="2">
    <source>
        <dbReference type="EMBL" id="OXV08591.1"/>
    </source>
</evidence>